<feature type="domain" description="Bacterial virulence" evidence="1">
    <location>
        <begin position="69"/>
        <end position="154"/>
    </location>
</feature>
<dbReference type="HOGENOM" id="CLU_033710_0_0_10"/>
<dbReference type="ESTHER" id="pedhd-c6y111">
    <property type="family name" value="VirJ"/>
</dbReference>
<dbReference type="Proteomes" id="UP000000852">
    <property type="component" value="Chromosome"/>
</dbReference>
<feature type="domain" description="Bacterial virulence" evidence="1">
    <location>
        <begin position="309"/>
        <end position="492"/>
    </location>
</feature>
<dbReference type="RefSeq" id="WP_015808549.1">
    <property type="nucleotide sequence ID" value="NC_013061.1"/>
</dbReference>
<sequence length="493" mass="54225">MKGLMIRGLAQFMNKTLSMVKAGLTSVFICLFLMLFYIKPALAIKEEVISHKTFGKTVIYIPQTIPTSVALFVSGDGGWQAGVINMAKNLALQGALVAGIDARQYMAFLSRSSSSCYYPAGDFEQLSMMLQKKYKFNSYTKPVLVGYSYGATLVYGLLAQAPAGTFKGAIALGFCPDITLKKPLCKGNGLKSHVLVPGKSYYLERTEKLAAPFIALNGIKDETCPFQATKTFLTGMPFAELVTLPKVGHGFSIADNWLPQFYQSYKKIIASPSAIKQKNAASVQRMPDKLITTLPLNLLPAPSSDQPLIFMMSGDGGWTSFDQSLAESFAEKGMAVVGLDAQKYFWNAKTPQQTAAAIADAISYYMQNWKKKKFILAGYSFGACIAPFIANRLPENLQHNLSAVCMLSPDERADFEIHVADMLSIDGQDEPYNVLAEMKKARTFKLIVLFGDDEDPATTKQFRQETSRVITLPGGHHYNNDYTGIVNYVIKSL</sequence>
<organism evidence="2 3">
    <name type="scientific">Pedobacter heparinus (strain ATCC 13125 / DSM 2366 / CIP 104194 / JCM 7457 / NBRC 12017 / NCIMB 9290 / NRRL B-14731 / HIM 762-3)</name>
    <dbReference type="NCBI Taxonomy" id="485917"/>
    <lineage>
        <taxon>Bacteria</taxon>
        <taxon>Pseudomonadati</taxon>
        <taxon>Bacteroidota</taxon>
        <taxon>Sphingobacteriia</taxon>
        <taxon>Sphingobacteriales</taxon>
        <taxon>Sphingobacteriaceae</taxon>
        <taxon>Pedobacter</taxon>
    </lineage>
</organism>
<dbReference type="eggNOG" id="COG3946">
    <property type="taxonomic scope" value="Bacteria"/>
</dbReference>
<evidence type="ECO:0000259" key="1">
    <source>
        <dbReference type="Pfam" id="PF06057"/>
    </source>
</evidence>
<gene>
    <name evidence="2" type="ordered locus">Phep_2737</name>
</gene>
<name>C6Y111_PEDHD</name>
<accession>C6Y111</accession>
<protein>
    <submittedName>
        <fullName evidence="2">Virulence factor family protein</fullName>
    </submittedName>
</protein>
<dbReference type="eggNOG" id="COG1506">
    <property type="taxonomic scope" value="Bacteria"/>
</dbReference>
<dbReference type="InterPro" id="IPR029058">
    <property type="entry name" value="AB_hydrolase_fold"/>
</dbReference>
<evidence type="ECO:0000313" key="3">
    <source>
        <dbReference type="Proteomes" id="UP000000852"/>
    </source>
</evidence>
<evidence type="ECO:0000313" key="2">
    <source>
        <dbReference type="EMBL" id="ACU04938.1"/>
    </source>
</evidence>
<dbReference type="EMBL" id="CP001681">
    <property type="protein sequence ID" value="ACU04938.1"/>
    <property type="molecule type" value="Genomic_DNA"/>
</dbReference>
<dbReference type="STRING" id="485917.Phep_2737"/>
<keyword evidence="3" id="KW-1185">Reference proteome</keyword>
<dbReference type="InterPro" id="IPR010333">
    <property type="entry name" value="VirJ"/>
</dbReference>
<proteinExistence type="predicted"/>
<dbReference type="AlphaFoldDB" id="C6Y111"/>
<dbReference type="PIRSF" id="PIRSF029063">
    <property type="entry name" value="IV_sec_VirJ"/>
    <property type="match status" value="1"/>
</dbReference>
<dbReference type="InterPro" id="IPR011225">
    <property type="entry name" value="IV_sec_VirJ"/>
</dbReference>
<reference evidence="2 3" key="1">
    <citation type="journal article" date="2009" name="Stand. Genomic Sci.">
        <title>Complete genome sequence of Pedobacter heparinus type strain (HIM 762-3).</title>
        <authorList>
            <person name="Han C."/>
            <person name="Spring S."/>
            <person name="Lapidus A."/>
            <person name="Del Rio T.G."/>
            <person name="Tice H."/>
            <person name="Copeland A."/>
            <person name="Cheng J.F."/>
            <person name="Lucas S."/>
            <person name="Chen F."/>
            <person name="Nolan M."/>
            <person name="Bruce D."/>
            <person name="Goodwin L."/>
            <person name="Pitluck S."/>
            <person name="Ivanova N."/>
            <person name="Mavromatis K."/>
            <person name="Mikhailova N."/>
            <person name="Pati A."/>
            <person name="Chen A."/>
            <person name="Palaniappan K."/>
            <person name="Land M."/>
            <person name="Hauser L."/>
            <person name="Chang Y.J."/>
            <person name="Jeffries C.C."/>
            <person name="Saunders E."/>
            <person name="Chertkov O."/>
            <person name="Brettin T."/>
            <person name="Goker M."/>
            <person name="Rohde M."/>
            <person name="Bristow J."/>
            <person name="Eisen J.A."/>
            <person name="Markowitz V."/>
            <person name="Hugenholtz P."/>
            <person name="Kyrpides N.C."/>
            <person name="Klenk H.P."/>
            <person name="Detter J.C."/>
        </authorList>
    </citation>
    <scope>NUCLEOTIDE SEQUENCE [LARGE SCALE GENOMIC DNA]</scope>
    <source>
        <strain evidence="3">ATCC 13125 / DSM 2366 / CIP 104194 / JCM 7457 / NBRC 12017 / NCIMB 9290 / NRRL B-14731 / HIM 762-3</strain>
    </source>
</reference>
<dbReference type="SUPFAM" id="SSF53474">
    <property type="entry name" value="alpha/beta-Hydrolases"/>
    <property type="match status" value="2"/>
</dbReference>
<dbReference type="Pfam" id="PF06057">
    <property type="entry name" value="VirJ"/>
    <property type="match status" value="2"/>
</dbReference>
<dbReference type="Gene3D" id="3.40.50.1820">
    <property type="entry name" value="alpha/beta hydrolase"/>
    <property type="match status" value="2"/>
</dbReference>
<dbReference type="KEGG" id="phe:Phep_2737"/>